<evidence type="ECO:0000313" key="2">
    <source>
        <dbReference type="EMBL" id="KAF9440070.1"/>
    </source>
</evidence>
<name>A0A9P5WXD8_9AGAR</name>
<evidence type="ECO:0000256" key="1">
    <source>
        <dbReference type="SAM" id="MobiDB-lite"/>
    </source>
</evidence>
<reference evidence="2" key="1">
    <citation type="submission" date="2020-11" db="EMBL/GenBank/DDBJ databases">
        <authorList>
            <consortium name="DOE Joint Genome Institute"/>
            <person name="Ahrendt S."/>
            <person name="Riley R."/>
            <person name="Andreopoulos W."/>
            <person name="Labutti K."/>
            <person name="Pangilinan J."/>
            <person name="Ruiz-Duenas F.J."/>
            <person name="Barrasa J.M."/>
            <person name="Sanchez-Garcia M."/>
            <person name="Camarero S."/>
            <person name="Miyauchi S."/>
            <person name="Serrano A."/>
            <person name="Linde D."/>
            <person name="Babiker R."/>
            <person name="Drula E."/>
            <person name="Ayuso-Fernandez I."/>
            <person name="Pacheco R."/>
            <person name="Padilla G."/>
            <person name="Ferreira P."/>
            <person name="Barriuso J."/>
            <person name="Kellner H."/>
            <person name="Castanera R."/>
            <person name="Alfaro M."/>
            <person name="Ramirez L."/>
            <person name="Pisabarro A.G."/>
            <person name="Kuo A."/>
            <person name="Tritt A."/>
            <person name="Lipzen A."/>
            <person name="He G."/>
            <person name="Yan M."/>
            <person name="Ng V."/>
            <person name="Cullen D."/>
            <person name="Martin F."/>
            <person name="Rosso M.-N."/>
            <person name="Henrissat B."/>
            <person name="Hibbett D."/>
            <person name="Martinez A.T."/>
            <person name="Grigoriev I.V."/>
        </authorList>
    </citation>
    <scope>NUCLEOTIDE SEQUENCE</scope>
    <source>
        <strain evidence="2">MF-IS2</strain>
    </source>
</reference>
<feature type="region of interest" description="Disordered" evidence="1">
    <location>
        <begin position="178"/>
        <end position="256"/>
    </location>
</feature>
<dbReference type="AlphaFoldDB" id="A0A9P5WXD8"/>
<feature type="compositionally biased region" description="Low complexity" evidence="1">
    <location>
        <begin position="216"/>
        <end position="225"/>
    </location>
</feature>
<organism evidence="2 3">
    <name type="scientific">Macrolepiota fuliginosa MF-IS2</name>
    <dbReference type="NCBI Taxonomy" id="1400762"/>
    <lineage>
        <taxon>Eukaryota</taxon>
        <taxon>Fungi</taxon>
        <taxon>Dikarya</taxon>
        <taxon>Basidiomycota</taxon>
        <taxon>Agaricomycotina</taxon>
        <taxon>Agaricomycetes</taxon>
        <taxon>Agaricomycetidae</taxon>
        <taxon>Agaricales</taxon>
        <taxon>Agaricineae</taxon>
        <taxon>Agaricaceae</taxon>
        <taxon>Macrolepiota</taxon>
    </lineage>
</organism>
<accession>A0A9P5WXD8</accession>
<dbReference type="Proteomes" id="UP000807342">
    <property type="component" value="Unassembled WGS sequence"/>
</dbReference>
<comment type="caution">
    <text evidence="2">The sequence shown here is derived from an EMBL/GenBank/DDBJ whole genome shotgun (WGS) entry which is preliminary data.</text>
</comment>
<gene>
    <name evidence="2" type="ORF">P691DRAFT_768330</name>
</gene>
<keyword evidence="3" id="KW-1185">Reference proteome</keyword>
<feature type="compositionally biased region" description="Pro residues" evidence="1">
    <location>
        <begin position="226"/>
        <end position="241"/>
    </location>
</feature>
<dbReference type="EMBL" id="MU152908">
    <property type="protein sequence ID" value="KAF9440070.1"/>
    <property type="molecule type" value="Genomic_DNA"/>
</dbReference>
<sequence>MACKAKTKPANDANNTPIFQASNVTQHLLAMMNQNHHAASKFMMDDYVQHVPEALRSIIMDNLMHMKFQVILDKDANKTLPQPEASTTQEDDDGDIQDIIDTLQIVGLWCEKHTPIIMHDKSYNELKRLVGMIASLFDITQGPHQCPTVPPPSPCPCPHRDEEDIPMELPAPTRVFSEAASQTPAPSHEASMPPPPAAAAAASIPPAGPRGCASYAGAAAKNLNPAAPPFVHGPPHTPEAQPPAQAQQPALSKHSK</sequence>
<protein>
    <submittedName>
        <fullName evidence="2">Uncharacterized protein</fullName>
    </submittedName>
</protein>
<evidence type="ECO:0000313" key="3">
    <source>
        <dbReference type="Proteomes" id="UP000807342"/>
    </source>
</evidence>
<proteinExistence type="predicted"/>